<name>A0A4Y5Z9W3_9GAMM</name>
<evidence type="ECO:0000313" key="1">
    <source>
        <dbReference type="EMBL" id="QDE40908.1"/>
    </source>
</evidence>
<sequence length="83" mass="8973">MNEQLVRALIDVCVFLEYSGDDVIEPDAAVKAFEDLAATLQSAEPSVQRELRSEISRQASSFGPGTSSFVEHLADHIGLHGAE</sequence>
<protein>
    <recommendedName>
        <fullName evidence="3">CdiI immunity protein domain-containing protein</fullName>
    </recommendedName>
</protein>
<organism evidence="1 2">
    <name type="scientific">Luteibacter pinisoli</name>
    <dbReference type="NCBI Taxonomy" id="2589080"/>
    <lineage>
        <taxon>Bacteria</taxon>
        <taxon>Pseudomonadati</taxon>
        <taxon>Pseudomonadota</taxon>
        <taxon>Gammaproteobacteria</taxon>
        <taxon>Lysobacterales</taxon>
        <taxon>Rhodanobacteraceae</taxon>
        <taxon>Luteibacter</taxon>
    </lineage>
</organism>
<dbReference type="KEGG" id="lpy:FIV34_17665"/>
<dbReference type="AlphaFoldDB" id="A0A4Y5Z9W3"/>
<keyword evidence="2" id="KW-1185">Reference proteome</keyword>
<gene>
    <name evidence="1" type="ORF">FIV34_17665</name>
</gene>
<dbReference type="EMBL" id="CP041046">
    <property type="protein sequence ID" value="QDE40908.1"/>
    <property type="molecule type" value="Genomic_DNA"/>
</dbReference>
<dbReference type="RefSeq" id="WP_139984833.1">
    <property type="nucleotide sequence ID" value="NZ_CP041046.1"/>
</dbReference>
<proteinExistence type="predicted"/>
<evidence type="ECO:0008006" key="3">
    <source>
        <dbReference type="Google" id="ProtNLM"/>
    </source>
</evidence>
<accession>A0A4Y5Z9W3</accession>
<evidence type="ECO:0000313" key="2">
    <source>
        <dbReference type="Proteomes" id="UP000316093"/>
    </source>
</evidence>
<dbReference type="OrthoDB" id="8780523at2"/>
<reference evidence="1 2" key="1">
    <citation type="submission" date="2019-06" db="EMBL/GenBank/DDBJ databases">
        <title>A complete genome sequence for Luteibacter pinisoli MAH-14.</title>
        <authorList>
            <person name="Baltrus D.A."/>
        </authorList>
    </citation>
    <scope>NUCLEOTIDE SEQUENCE [LARGE SCALE GENOMIC DNA]</scope>
    <source>
        <strain evidence="1 2">MAH-14</strain>
    </source>
</reference>
<dbReference type="Proteomes" id="UP000316093">
    <property type="component" value="Chromosome"/>
</dbReference>